<dbReference type="AlphaFoldDB" id="A0A6J4PLY4"/>
<organism evidence="2">
    <name type="scientific">uncultured Nocardioides sp</name>
    <dbReference type="NCBI Taxonomy" id="198441"/>
    <lineage>
        <taxon>Bacteria</taxon>
        <taxon>Bacillati</taxon>
        <taxon>Actinomycetota</taxon>
        <taxon>Actinomycetes</taxon>
        <taxon>Propionibacteriales</taxon>
        <taxon>Nocardioidaceae</taxon>
        <taxon>Nocardioides</taxon>
        <taxon>environmental samples</taxon>
    </lineage>
</organism>
<proteinExistence type="predicted"/>
<protein>
    <submittedName>
        <fullName evidence="2">Uncharacterized protein</fullName>
    </submittedName>
</protein>
<accession>A0A6J4PLY4</accession>
<evidence type="ECO:0000256" key="1">
    <source>
        <dbReference type="SAM" id="MobiDB-lite"/>
    </source>
</evidence>
<feature type="non-terminal residue" evidence="2">
    <location>
        <position position="1"/>
    </location>
</feature>
<feature type="region of interest" description="Disordered" evidence="1">
    <location>
        <begin position="1"/>
        <end position="28"/>
    </location>
</feature>
<feature type="non-terminal residue" evidence="2">
    <location>
        <position position="48"/>
    </location>
</feature>
<name>A0A6J4PLY4_9ACTN</name>
<reference evidence="2" key="1">
    <citation type="submission" date="2020-02" db="EMBL/GenBank/DDBJ databases">
        <authorList>
            <person name="Meier V. D."/>
        </authorList>
    </citation>
    <scope>NUCLEOTIDE SEQUENCE</scope>
    <source>
        <strain evidence="2">AVDCRST_MAG06</strain>
    </source>
</reference>
<evidence type="ECO:0000313" key="2">
    <source>
        <dbReference type="EMBL" id="CAA9419676.1"/>
    </source>
</evidence>
<gene>
    <name evidence="2" type="ORF">AVDCRST_MAG06-3445</name>
</gene>
<sequence>GGDTLRGRVDTSTPRTYRGRRASVDTHSRVRHGVAAVTDSPWPRRGPV</sequence>
<dbReference type="EMBL" id="CADCUP010000234">
    <property type="protein sequence ID" value="CAA9419676.1"/>
    <property type="molecule type" value="Genomic_DNA"/>
</dbReference>